<dbReference type="InterPro" id="IPR051310">
    <property type="entry name" value="MCP_chemotaxis"/>
</dbReference>
<sequence length="499" mass="52702">MPTTLLPASTLRRMDYTMVVLSIALGALCVALTFDGPLAGATQLTMGAVLLVTPLLAYRWAGDTWLRWVLALLATALSAAPVVLAGGRAEYVLLMMLTLSVLPVYRAWPLIAAAGVLMTAHLMTLSQWGLSPGMNGAALSLAVVVVASQTAYLVYVAWVGGRRDRERFDIEFLVKAMGSDGPIRLNFDAVRAESQLGQRLKHVQDRMADALRQVEASTQGVHGVSDVLKDSGTELMQRTESSANGLRDAAMVLEQITVIVKSSAEAALEARAHADAASELASGAGKIIDQMVGQMRHIDQSARRITDIIAVIDGIAFQTNILALNAAVEAARAGEQGRGFAVVASEVRSLAMRASDAAKEIKGLIADSLQTVEQGNHLADSAGDNMQHLVEAVQRAGNVFRSLSADTDEHANSIEAVTQAVKDLDELTRQNVAVAERADEASRTLAQHAGGLSQVLAAFRISHTMPPPVPVSAMSAPMAPPPRAAAKVAAPAPAVVDFF</sequence>
<gene>
    <name evidence="6" type="ORF">KAK11_13715</name>
</gene>
<evidence type="ECO:0000256" key="4">
    <source>
        <dbReference type="SAM" id="Phobius"/>
    </source>
</evidence>
<dbReference type="CDD" id="cd11386">
    <property type="entry name" value="MCP_signal"/>
    <property type="match status" value="1"/>
</dbReference>
<protein>
    <recommendedName>
        <fullName evidence="5">Methyl-accepting transducer domain-containing protein</fullName>
    </recommendedName>
</protein>
<dbReference type="Gene3D" id="1.10.287.950">
    <property type="entry name" value="Methyl-accepting chemotaxis protein"/>
    <property type="match status" value="1"/>
</dbReference>
<dbReference type="PROSITE" id="PS50111">
    <property type="entry name" value="CHEMOTAXIS_TRANSDUC_2"/>
    <property type="match status" value="1"/>
</dbReference>
<keyword evidence="3" id="KW-0807">Transducer</keyword>
<reference evidence="6 7" key="1">
    <citation type="submission" date="2021-04" db="EMBL/GenBank/DDBJ databases">
        <title>The genome sequence of type strain Ideonella paludis KCTC 32238.</title>
        <authorList>
            <person name="Liu Y."/>
        </authorList>
    </citation>
    <scope>NUCLEOTIDE SEQUENCE [LARGE SCALE GENOMIC DNA]</scope>
    <source>
        <strain evidence="6 7">KCTC 32238</strain>
    </source>
</reference>
<keyword evidence="4" id="KW-1133">Transmembrane helix</keyword>
<dbReference type="SMART" id="SM00283">
    <property type="entry name" value="MA"/>
    <property type="match status" value="1"/>
</dbReference>
<evidence type="ECO:0000313" key="6">
    <source>
        <dbReference type="EMBL" id="MBQ0936393.1"/>
    </source>
</evidence>
<dbReference type="RefSeq" id="WP_210809747.1">
    <property type="nucleotide sequence ID" value="NZ_JAGQDG010000005.1"/>
</dbReference>
<evidence type="ECO:0000256" key="1">
    <source>
        <dbReference type="ARBA" id="ARBA00022481"/>
    </source>
</evidence>
<dbReference type="InterPro" id="IPR004089">
    <property type="entry name" value="MCPsignal_dom"/>
</dbReference>
<comment type="similarity">
    <text evidence="2">Belongs to the methyl-accepting chemotaxis (MCP) protein family.</text>
</comment>
<feature type="transmembrane region" description="Helical" evidence="4">
    <location>
        <begin position="137"/>
        <end position="158"/>
    </location>
</feature>
<dbReference type="Proteomes" id="UP000672097">
    <property type="component" value="Unassembled WGS sequence"/>
</dbReference>
<keyword evidence="1" id="KW-0488">Methylation</keyword>
<comment type="caution">
    <text evidence="6">The sequence shown here is derived from an EMBL/GenBank/DDBJ whole genome shotgun (WGS) entry which is preliminary data.</text>
</comment>
<feature type="domain" description="Methyl-accepting transducer" evidence="5">
    <location>
        <begin position="217"/>
        <end position="446"/>
    </location>
</feature>
<evidence type="ECO:0000259" key="5">
    <source>
        <dbReference type="PROSITE" id="PS50111"/>
    </source>
</evidence>
<feature type="transmembrane region" description="Helical" evidence="4">
    <location>
        <begin position="65"/>
        <end position="84"/>
    </location>
</feature>
<dbReference type="EMBL" id="JAGQDG010000005">
    <property type="protein sequence ID" value="MBQ0936393.1"/>
    <property type="molecule type" value="Genomic_DNA"/>
</dbReference>
<dbReference type="SUPFAM" id="SSF58104">
    <property type="entry name" value="Methyl-accepting chemotaxis protein (MCP) signaling domain"/>
    <property type="match status" value="1"/>
</dbReference>
<proteinExistence type="inferred from homology"/>
<keyword evidence="4" id="KW-0812">Transmembrane</keyword>
<dbReference type="Pfam" id="PF00015">
    <property type="entry name" value="MCPsignal"/>
    <property type="match status" value="1"/>
</dbReference>
<name>A0ABS5DZ13_9BURK</name>
<evidence type="ECO:0000256" key="3">
    <source>
        <dbReference type="PROSITE-ProRule" id="PRU00284"/>
    </source>
</evidence>
<evidence type="ECO:0000313" key="7">
    <source>
        <dbReference type="Proteomes" id="UP000672097"/>
    </source>
</evidence>
<dbReference type="PANTHER" id="PTHR43531:SF14">
    <property type="entry name" value="METHYL-ACCEPTING CHEMOTAXIS PROTEIN I-RELATED"/>
    <property type="match status" value="1"/>
</dbReference>
<organism evidence="6 7">
    <name type="scientific">Ideonella paludis</name>
    <dbReference type="NCBI Taxonomy" id="1233411"/>
    <lineage>
        <taxon>Bacteria</taxon>
        <taxon>Pseudomonadati</taxon>
        <taxon>Pseudomonadota</taxon>
        <taxon>Betaproteobacteria</taxon>
        <taxon>Burkholderiales</taxon>
        <taxon>Sphaerotilaceae</taxon>
        <taxon>Ideonella</taxon>
    </lineage>
</organism>
<dbReference type="PANTHER" id="PTHR43531">
    <property type="entry name" value="PROTEIN ICFG"/>
    <property type="match status" value="1"/>
</dbReference>
<evidence type="ECO:0000256" key="2">
    <source>
        <dbReference type="ARBA" id="ARBA00029447"/>
    </source>
</evidence>
<keyword evidence="4" id="KW-0472">Membrane</keyword>
<accession>A0ABS5DZ13</accession>
<keyword evidence="7" id="KW-1185">Reference proteome</keyword>